<dbReference type="GO" id="GO:0007166">
    <property type="term" value="P:cell surface receptor signaling pathway"/>
    <property type="evidence" value="ECO:0007669"/>
    <property type="project" value="InterPro"/>
</dbReference>
<feature type="domain" description="G-protein coupled receptors family 2 profile 2" evidence="7">
    <location>
        <begin position="26"/>
        <end position="321"/>
    </location>
</feature>
<comment type="caution">
    <text evidence="9">The sequence shown here is derived from an EMBL/GenBank/DDBJ whole genome shotgun (WGS) entry which is preliminary data.</text>
</comment>
<keyword evidence="2 6" id="KW-0812">Transmembrane</keyword>
<feature type="transmembrane region" description="Helical" evidence="6">
    <location>
        <begin position="262"/>
        <end position="280"/>
    </location>
</feature>
<accession>A0AAN6MFF3</accession>
<dbReference type="Pfam" id="PF11970">
    <property type="entry name" value="GPR_Gpa2_C"/>
    <property type="match status" value="1"/>
</dbReference>
<dbReference type="EMBL" id="MU855830">
    <property type="protein sequence ID" value="KAK3899126.1"/>
    <property type="molecule type" value="Genomic_DNA"/>
</dbReference>
<feature type="domain" description="G-protein coupled receptors family 1 profile" evidence="8">
    <location>
        <begin position="40"/>
        <end position="317"/>
    </location>
</feature>
<dbReference type="Pfam" id="PF11710">
    <property type="entry name" value="Git3"/>
    <property type="match status" value="1"/>
</dbReference>
<feature type="region of interest" description="Disordered" evidence="5">
    <location>
        <begin position="220"/>
        <end position="251"/>
    </location>
</feature>
<dbReference type="InterPro" id="IPR022596">
    <property type="entry name" value="GPR1/2/3_C"/>
</dbReference>
<dbReference type="PANTHER" id="PTHR23112">
    <property type="entry name" value="G PROTEIN-COUPLED RECEPTOR 157-RELATED"/>
    <property type="match status" value="1"/>
</dbReference>
<dbReference type="AlphaFoldDB" id="A0AAN6MFF3"/>
<evidence type="ECO:0000259" key="7">
    <source>
        <dbReference type="PROSITE" id="PS50261"/>
    </source>
</evidence>
<organism evidence="9 10">
    <name type="scientific">Staphylotrichum tortipilum</name>
    <dbReference type="NCBI Taxonomy" id="2831512"/>
    <lineage>
        <taxon>Eukaryota</taxon>
        <taxon>Fungi</taxon>
        <taxon>Dikarya</taxon>
        <taxon>Ascomycota</taxon>
        <taxon>Pezizomycotina</taxon>
        <taxon>Sordariomycetes</taxon>
        <taxon>Sordariomycetidae</taxon>
        <taxon>Sordariales</taxon>
        <taxon>Chaetomiaceae</taxon>
        <taxon>Staphylotrichum</taxon>
    </lineage>
</organism>
<dbReference type="GO" id="GO:0005886">
    <property type="term" value="C:plasma membrane"/>
    <property type="evidence" value="ECO:0007669"/>
    <property type="project" value="TreeGrafter"/>
</dbReference>
<evidence type="ECO:0000256" key="4">
    <source>
        <dbReference type="ARBA" id="ARBA00023136"/>
    </source>
</evidence>
<evidence type="ECO:0000313" key="9">
    <source>
        <dbReference type="EMBL" id="KAK3899126.1"/>
    </source>
</evidence>
<evidence type="ECO:0000256" key="6">
    <source>
        <dbReference type="SAM" id="Phobius"/>
    </source>
</evidence>
<evidence type="ECO:0000313" key="10">
    <source>
        <dbReference type="Proteomes" id="UP001303889"/>
    </source>
</evidence>
<keyword evidence="9" id="KW-0675">Receptor</keyword>
<feature type="transmembrane region" description="Helical" evidence="6">
    <location>
        <begin position="25"/>
        <end position="49"/>
    </location>
</feature>
<dbReference type="InterPro" id="IPR017452">
    <property type="entry name" value="GPCR_Rhodpsn_7TM"/>
</dbReference>
<evidence type="ECO:0000256" key="3">
    <source>
        <dbReference type="ARBA" id="ARBA00022989"/>
    </source>
</evidence>
<evidence type="ECO:0000256" key="5">
    <source>
        <dbReference type="SAM" id="MobiDB-lite"/>
    </source>
</evidence>
<dbReference type="InterPro" id="IPR022343">
    <property type="entry name" value="GCR1-cAMP_receptor"/>
</dbReference>
<dbReference type="PROSITE" id="PS50261">
    <property type="entry name" value="G_PROTEIN_RECEP_F2_4"/>
    <property type="match status" value="1"/>
</dbReference>
<evidence type="ECO:0000259" key="8">
    <source>
        <dbReference type="PROSITE" id="PS50262"/>
    </source>
</evidence>
<keyword evidence="4 6" id="KW-0472">Membrane</keyword>
<dbReference type="Proteomes" id="UP001303889">
    <property type="component" value="Unassembled WGS sequence"/>
</dbReference>
<dbReference type="SUPFAM" id="SSF81321">
    <property type="entry name" value="Family A G protein-coupled receptor-like"/>
    <property type="match status" value="1"/>
</dbReference>
<feature type="transmembrane region" description="Helical" evidence="6">
    <location>
        <begin position="61"/>
        <end position="83"/>
    </location>
</feature>
<protein>
    <submittedName>
        <fullName evidence="9">G protein-coupled glucose receptor regulating Gpa2-domain-containing protein</fullName>
    </submittedName>
</protein>
<comment type="subcellular location">
    <subcellularLocation>
        <location evidence="1">Membrane</location>
        <topology evidence="1">Multi-pass membrane protein</topology>
    </subcellularLocation>
</comment>
<proteinExistence type="predicted"/>
<gene>
    <name evidence="9" type="ORF">C8A05DRAFT_37281</name>
</gene>
<dbReference type="PRINTS" id="PR02001">
    <property type="entry name" value="GCR1CAMPR"/>
</dbReference>
<sequence length="381" mass="41029">MMFAGFDIAPRAALAAPSDPYIMQAQSAAIMVVSILSALGGVWMVASFFVFSNLRSFRHQLILGLAISDCVMALNFLLSSSFNVAGRWIGAPEQAQFCSFNGYMTQVFVIQTDYWVFVIAVYTYFVLTDQKRCSNWIQTHPLVPWVLPWVLSVLWASVGLAVTGYGDIGAWCWFTSDEVRLLVNFVPRWTIISIMFIMYARLYFLLFRAHRRLLSLGDSSSANPSGGSGGVSGSGSRQPGSGGVGGNGAAVPARHTRKLKRLARLMLLYPLAYAIVWSLPTSIRIYQASSGKPAPWQLQTVDKACIVLQGLVDAVIYGITESSLASWRNLLFPGRFPVVNGAGLGGPGALGYGNLSGTGQKKWSSAAAGGGKKGEEGLVAG</sequence>
<reference evidence="9" key="1">
    <citation type="journal article" date="2023" name="Mol. Phylogenet. Evol.">
        <title>Genome-scale phylogeny and comparative genomics of the fungal order Sordariales.</title>
        <authorList>
            <person name="Hensen N."/>
            <person name="Bonometti L."/>
            <person name="Westerberg I."/>
            <person name="Brannstrom I.O."/>
            <person name="Guillou S."/>
            <person name="Cros-Aarteil S."/>
            <person name="Calhoun S."/>
            <person name="Haridas S."/>
            <person name="Kuo A."/>
            <person name="Mondo S."/>
            <person name="Pangilinan J."/>
            <person name="Riley R."/>
            <person name="LaButti K."/>
            <person name="Andreopoulos B."/>
            <person name="Lipzen A."/>
            <person name="Chen C."/>
            <person name="Yan M."/>
            <person name="Daum C."/>
            <person name="Ng V."/>
            <person name="Clum A."/>
            <person name="Steindorff A."/>
            <person name="Ohm R.A."/>
            <person name="Martin F."/>
            <person name="Silar P."/>
            <person name="Natvig D.O."/>
            <person name="Lalanne C."/>
            <person name="Gautier V."/>
            <person name="Ament-Velasquez S.L."/>
            <person name="Kruys A."/>
            <person name="Hutchinson M.I."/>
            <person name="Powell A.J."/>
            <person name="Barry K."/>
            <person name="Miller A.N."/>
            <person name="Grigoriev I.V."/>
            <person name="Debuchy R."/>
            <person name="Gladieux P."/>
            <person name="Hiltunen Thoren M."/>
            <person name="Johannesson H."/>
        </authorList>
    </citation>
    <scope>NUCLEOTIDE SEQUENCE</scope>
    <source>
        <strain evidence="9">CBS 103.79</strain>
    </source>
</reference>
<evidence type="ECO:0000256" key="2">
    <source>
        <dbReference type="ARBA" id="ARBA00022692"/>
    </source>
</evidence>
<feature type="transmembrane region" description="Helical" evidence="6">
    <location>
        <begin position="186"/>
        <end position="206"/>
    </location>
</feature>
<dbReference type="GO" id="GO:0004930">
    <property type="term" value="F:G protein-coupled receptor activity"/>
    <property type="evidence" value="ECO:0007669"/>
    <property type="project" value="TreeGrafter"/>
</dbReference>
<feature type="transmembrane region" description="Helical" evidence="6">
    <location>
        <begin position="146"/>
        <end position="166"/>
    </location>
</feature>
<dbReference type="PROSITE" id="PS50262">
    <property type="entry name" value="G_PROTEIN_RECEP_F1_2"/>
    <property type="match status" value="1"/>
</dbReference>
<keyword evidence="10" id="KW-1185">Reference proteome</keyword>
<reference evidence="9" key="2">
    <citation type="submission" date="2023-05" db="EMBL/GenBank/DDBJ databases">
        <authorList>
            <consortium name="Lawrence Berkeley National Laboratory"/>
            <person name="Steindorff A."/>
            <person name="Hensen N."/>
            <person name="Bonometti L."/>
            <person name="Westerberg I."/>
            <person name="Brannstrom I.O."/>
            <person name="Guillou S."/>
            <person name="Cros-Aarteil S."/>
            <person name="Calhoun S."/>
            <person name="Haridas S."/>
            <person name="Kuo A."/>
            <person name="Mondo S."/>
            <person name="Pangilinan J."/>
            <person name="Riley R."/>
            <person name="Labutti K."/>
            <person name="Andreopoulos B."/>
            <person name="Lipzen A."/>
            <person name="Chen C."/>
            <person name="Yanf M."/>
            <person name="Daum C."/>
            <person name="Ng V."/>
            <person name="Clum A."/>
            <person name="Ohm R."/>
            <person name="Martin F."/>
            <person name="Silar P."/>
            <person name="Natvig D."/>
            <person name="Lalanne C."/>
            <person name="Gautier V."/>
            <person name="Ament-Velasquez S.L."/>
            <person name="Kruys A."/>
            <person name="Hutchinson M.I."/>
            <person name="Powell A.J."/>
            <person name="Barry K."/>
            <person name="Miller A.N."/>
            <person name="Grigoriev I.V."/>
            <person name="Debuchy R."/>
            <person name="Gladieux P."/>
            <person name="Thoren M.H."/>
            <person name="Johannesson H."/>
        </authorList>
    </citation>
    <scope>NUCLEOTIDE SEQUENCE</scope>
    <source>
        <strain evidence="9">CBS 103.79</strain>
    </source>
</reference>
<dbReference type="GO" id="GO:0007189">
    <property type="term" value="P:adenylate cyclase-activating G protein-coupled receptor signaling pathway"/>
    <property type="evidence" value="ECO:0007669"/>
    <property type="project" value="TreeGrafter"/>
</dbReference>
<feature type="transmembrane region" description="Helical" evidence="6">
    <location>
        <begin position="103"/>
        <end position="125"/>
    </location>
</feature>
<dbReference type="PANTHER" id="PTHR23112:SF0">
    <property type="entry name" value="TRANSMEMBRANE PROTEIN 116"/>
    <property type="match status" value="1"/>
</dbReference>
<dbReference type="InterPro" id="IPR023041">
    <property type="entry name" value="Glucose_rcpt_Git3-like_N"/>
</dbReference>
<dbReference type="InterPro" id="IPR017981">
    <property type="entry name" value="GPCR_2-like_7TM"/>
</dbReference>
<dbReference type="Gene3D" id="1.20.1070.10">
    <property type="entry name" value="Rhodopsin 7-helix transmembrane proteins"/>
    <property type="match status" value="1"/>
</dbReference>
<name>A0AAN6MFF3_9PEZI</name>
<evidence type="ECO:0000256" key="1">
    <source>
        <dbReference type="ARBA" id="ARBA00004141"/>
    </source>
</evidence>
<keyword evidence="3 6" id="KW-1133">Transmembrane helix</keyword>
<feature type="non-terminal residue" evidence="9">
    <location>
        <position position="381"/>
    </location>
</feature>